<dbReference type="PRINTS" id="PR00187">
    <property type="entry name" value="HAEMOCYANIN"/>
</dbReference>
<protein>
    <submittedName>
        <fullName evidence="6">EOG090X01XB</fullName>
    </submittedName>
</protein>
<feature type="region of interest" description="Disordered" evidence="4">
    <location>
        <begin position="1"/>
        <end position="23"/>
    </location>
</feature>
<dbReference type="InterPro" id="IPR008922">
    <property type="entry name" value="Di-copper_centre_dom_sf"/>
</dbReference>
<dbReference type="SUPFAM" id="SSF48056">
    <property type="entry name" value="Di-copper centre-containing domain"/>
    <property type="match status" value="1"/>
</dbReference>
<sequence>MSTPKVKHSLAASVGSQRSPPREVSEAELRSLLGTPIVQTVLAMGVDLSRVKQALKYQIRNTGQPFDTVDSLLEAAIEFQHYNEHRQSLENGNYEDVEWPSATSLSSVSRHSSSAENIREEHLISLSTSDSRRRVTNEDAPLASQIRSETPAHPETAIPKVPENSENVTGNLCTSEVSAQLGAQCTATDRTQILEEEIRRLKEARLCKVCLDEEVSIAYIPCGHIVTCVQCAADLLSGKEASTSNGPAGSLQVEEKRRRAWEQWSADDIAAFFEGLNEFGKDFDAIQNCLYTKNRKKSLVNSTNIKNKDQVRHFYYRTWHKISKYLLPTPDEGKRMHKELYGLINYGEMWKKLGGYFNDRCGEKLNELVQHGVTSVKIKGKSYRIKTPVCPALKRLHSTGIETQKLPSTPERIVIELTPCCNADFLRVQSVAHNPRIRISTDSSSPLSTIISFLTKKWKPRSILEAESVAEDELIMRVTPEMKQVAPIGSTKKGRKRTFSGQEQMDETEVKLEVKSWILETSDQVTFSRMRQRLRRPLRYGTSLKRGSLAATLSKMPGPSPIQARPHPSSLMAQSTTVNITWPPEENGNGTGSFVLQVQLDGQQQQTSPQKDIPTASVSGPLYLSPKKGPDIQNGTGATSGCIYLATAWWRTSLQLDLIFKVKFPWQQRLECEAKHKSMFNKKRSLPLKNPSSSIKSRLFAATNRVVENKVSYFREDMGINSHHWHWHLIFPVEATGEIINPPDRRGELFYYMHQQILAR</sequence>
<dbReference type="PANTHER" id="PTHR21677:SF1">
    <property type="entry name" value="PROTEIN CRAMPED-LIKE"/>
    <property type="match status" value="1"/>
</dbReference>
<evidence type="ECO:0000313" key="6">
    <source>
        <dbReference type="EMBL" id="SVE80601.1"/>
    </source>
</evidence>
<dbReference type="PANTHER" id="PTHR21677">
    <property type="entry name" value="CRAMPED PROTEIN"/>
    <property type="match status" value="1"/>
</dbReference>
<feature type="domain" description="Hemocyanin middle" evidence="5">
    <location>
        <begin position="674"/>
        <end position="760"/>
    </location>
</feature>
<feature type="region of interest" description="Disordered" evidence="4">
    <location>
        <begin position="111"/>
        <end position="169"/>
    </location>
</feature>
<gene>
    <name evidence="6" type="primary">EOG090X01XB</name>
</gene>
<dbReference type="InterPro" id="IPR009057">
    <property type="entry name" value="Homeodomain-like_sf"/>
</dbReference>
<dbReference type="Pfam" id="PF00372">
    <property type="entry name" value="Hemocyanin_M"/>
    <property type="match status" value="1"/>
</dbReference>
<proteinExistence type="evidence at transcript level"/>
<dbReference type="InterPro" id="IPR000896">
    <property type="entry name" value="Hemocyanin/hexamerin_mid_dom"/>
</dbReference>
<evidence type="ECO:0000259" key="5">
    <source>
        <dbReference type="Pfam" id="PF00372"/>
    </source>
</evidence>
<dbReference type="GO" id="GO:0003677">
    <property type="term" value="F:DNA binding"/>
    <property type="evidence" value="ECO:0007669"/>
    <property type="project" value="UniProtKB-KW"/>
</dbReference>
<evidence type="ECO:0000256" key="3">
    <source>
        <dbReference type="ARBA" id="ARBA00023242"/>
    </source>
</evidence>
<dbReference type="GO" id="GO:0005634">
    <property type="term" value="C:nucleus"/>
    <property type="evidence" value="ECO:0007669"/>
    <property type="project" value="UniProtKB-SubCell"/>
</dbReference>
<dbReference type="EMBL" id="LR010982">
    <property type="protein sequence ID" value="SVE80601.1"/>
    <property type="molecule type" value="mRNA"/>
</dbReference>
<dbReference type="GO" id="GO:0003682">
    <property type="term" value="F:chromatin binding"/>
    <property type="evidence" value="ECO:0007669"/>
    <property type="project" value="InterPro"/>
</dbReference>
<dbReference type="Gene3D" id="1.10.8.10">
    <property type="entry name" value="DNA helicase RuvA subunit, C-terminal domain"/>
    <property type="match status" value="1"/>
</dbReference>
<dbReference type="CDD" id="cd14321">
    <property type="entry name" value="UBA_IAPs"/>
    <property type="match status" value="1"/>
</dbReference>
<dbReference type="PROSITE" id="PS00209">
    <property type="entry name" value="HEMOCYANIN_1"/>
    <property type="match status" value="1"/>
</dbReference>
<dbReference type="Pfam" id="PF13920">
    <property type="entry name" value="zf-C3HC4_3"/>
    <property type="match status" value="1"/>
</dbReference>
<keyword evidence="2" id="KW-0238">DNA-binding</keyword>
<organism evidence="6">
    <name type="scientific">Daphnia magna</name>
    <dbReference type="NCBI Taxonomy" id="35525"/>
    <lineage>
        <taxon>Eukaryota</taxon>
        <taxon>Metazoa</taxon>
        <taxon>Ecdysozoa</taxon>
        <taxon>Arthropoda</taxon>
        <taxon>Crustacea</taxon>
        <taxon>Branchiopoda</taxon>
        <taxon>Diplostraca</taxon>
        <taxon>Cladocera</taxon>
        <taxon>Anomopoda</taxon>
        <taxon>Daphniidae</taxon>
        <taxon>Daphnia</taxon>
    </lineage>
</organism>
<reference evidence="6" key="1">
    <citation type="submission" date="2018-08" db="EMBL/GenBank/DDBJ databases">
        <authorList>
            <person name="Cornetti L."/>
        </authorList>
    </citation>
    <scope>NUCLEOTIDE SEQUENCE</scope>
    <source>
        <strain evidence="6">FR-SA-1</strain>
    </source>
</reference>
<feature type="region of interest" description="Disordered" evidence="4">
    <location>
        <begin position="601"/>
        <end position="631"/>
    </location>
</feature>
<dbReference type="AlphaFoldDB" id="A0A4Y7MGV8"/>
<evidence type="ECO:0000256" key="2">
    <source>
        <dbReference type="ARBA" id="ARBA00023125"/>
    </source>
</evidence>
<dbReference type="Gene3D" id="1.10.1280.10">
    <property type="entry name" value="Di-copper center containing domain from catechol oxidase"/>
    <property type="match status" value="1"/>
</dbReference>
<evidence type="ECO:0000256" key="1">
    <source>
        <dbReference type="ARBA" id="ARBA00004123"/>
    </source>
</evidence>
<dbReference type="OrthoDB" id="8119704at2759"/>
<dbReference type="Gene3D" id="1.10.10.60">
    <property type="entry name" value="Homeodomain-like"/>
    <property type="match status" value="1"/>
</dbReference>
<dbReference type="InterPro" id="IPR013788">
    <property type="entry name" value="Hemocyanin/hexamerin"/>
</dbReference>
<dbReference type="InterPro" id="IPR013083">
    <property type="entry name" value="Znf_RING/FYVE/PHD"/>
</dbReference>
<accession>A0A4Y7MGV8</accession>
<comment type="subcellular location">
    <subcellularLocation>
        <location evidence="1">Nucleus</location>
    </subcellularLocation>
</comment>
<dbReference type="InterPro" id="IPR055315">
    <property type="entry name" value="Cramped-like"/>
</dbReference>
<keyword evidence="3" id="KW-0539">Nucleus</keyword>
<dbReference type="SUPFAM" id="SSF46689">
    <property type="entry name" value="Homeodomain-like"/>
    <property type="match status" value="1"/>
</dbReference>
<evidence type="ECO:0000256" key="4">
    <source>
        <dbReference type="SAM" id="MobiDB-lite"/>
    </source>
</evidence>
<dbReference type="Gene3D" id="3.30.40.10">
    <property type="entry name" value="Zinc/RING finger domain, C3HC4 (zinc finger)"/>
    <property type="match status" value="1"/>
</dbReference>
<dbReference type="GO" id="GO:0007389">
    <property type="term" value="P:pattern specification process"/>
    <property type="evidence" value="ECO:0007669"/>
    <property type="project" value="TreeGrafter"/>
</dbReference>
<name>A0A4Y7MGV8_9CRUS</name>